<reference evidence="4" key="1">
    <citation type="submission" date="2016-10" db="EMBL/GenBank/DDBJ databases">
        <authorList>
            <person name="Varghese N."/>
            <person name="Submissions S."/>
        </authorList>
    </citation>
    <scope>NUCLEOTIDE SEQUENCE [LARGE SCALE GENOMIC DNA]</scope>
    <source>
        <strain evidence="4">ATCC 25963</strain>
    </source>
</reference>
<keyword evidence="2" id="KW-0472">Membrane</keyword>
<feature type="compositionally biased region" description="Low complexity" evidence="1">
    <location>
        <begin position="292"/>
        <end position="311"/>
    </location>
</feature>
<proteinExistence type="predicted"/>
<keyword evidence="4" id="KW-1185">Reference proteome</keyword>
<gene>
    <name evidence="3" type="ORF">SAMN02745121_07068</name>
</gene>
<evidence type="ECO:0000313" key="3">
    <source>
        <dbReference type="EMBL" id="SFF12732.1"/>
    </source>
</evidence>
<dbReference type="EMBL" id="FOMX01000030">
    <property type="protein sequence ID" value="SFF12732.1"/>
    <property type="molecule type" value="Genomic_DNA"/>
</dbReference>
<dbReference type="AlphaFoldDB" id="A0A1I2G5C7"/>
<dbReference type="Proteomes" id="UP000199400">
    <property type="component" value="Unassembled WGS sequence"/>
</dbReference>
<feature type="region of interest" description="Disordered" evidence="1">
    <location>
        <begin position="288"/>
        <end position="311"/>
    </location>
</feature>
<protein>
    <recommendedName>
        <fullName evidence="5">WD40 repeat domain-containing protein</fullName>
    </recommendedName>
</protein>
<name>A0A1I2G5C7_9BACT</name>
<evidence type="ECO:0008006" key="5">
    <source>
        <dbReference type="Google" id="ProtNLM"/>
    </source>
</evidence>
<sequence length="339" mass="35504">MRMIAFDSTGRNLVLADDAELLVHDGPSEGPRWRRDCKSPLIAVGATPDAVISVDEDGQAVWHDPLRDVQRATAEAGDLARAAAISPAGHVLVATSEGAVELTPSGPGRRHAWPDATVVAWGVGGQLLVADERGKVGVFGPGGLVQEHQIEAPPVAAAWNPRGFWVVATARKLLRLEGGAVHHLTGGPADMPIRAVACSLSGDAIAMVLGNSLALVLSWPGRDNIGQLRYLDRLVDGVQFGPEPWLAVGLDGGDGNKFDLSNGNLHRTDTHPGREHRHWMVQVSVHPPEPAAAPTAAPARPQPAADAQPAAKPSRSIGSILGLVAVAVVILYAIVRFGS</sequence>
<dbReference type="SUPFAM" id="SSF63829">
    <property type="entry name" value="Calcium-dependent phosphotriesterase"/>
    <property type="match status" value="1"/>
</dbReference>
<evidence type="ECO:0000256" key="1">
    <source>
        <dbReference type="SAM" id="MobiDB-lite"/>
    </source>
</evidence>
<keyword evidence="2" id="KW-0812">Transmembrane</keyword>
<organism evidence="3 4">
    <name type="scientific">Nannocystis exedens</name>
    <dbReference type="NCBI Taxonomy" id="54"/>
    <lineage>
        <taxon>Bacteria</taxon>
        <taxon>Pseudomonadati</taxon>
        <taxon>Myxococcota</taxon>
        <taxon>Polyangia</taxon>
        <taxon>Nannocystales</taxon>
        <taxon>Nannocystaceae</taxon>
        <taxon>Nannocystis</taxon>
    </lineage>
</organism>
<keyword evidence="2" id="KW-1133">Transmembrane helix</keyword>
<accession>A0A1I2G5C7</accession>
<evidence type="ECO:0000256" key="2">
    <source>
        <dbReference type="SAM" id="Phobius"/>
    </source>
</evidence>
<evidence type="ECO:0000313" key="4">
    <source>
        <dbReference type="Proteomes" id="UP000199400"/>
    </source>
</evidence>
<feature type="transmembrane region" description="Helical" evidence="2">
    <location>
        <begin position="317"/>
        <end position="335"/>
    </location>
</feature>